<dbReference type="Pfam" id="PF13970">
    <property type="entry name" value="DUF4221"/>
    <property type="match status" value="1"/>
</dbReference>
<dbReference type="RefSeq" id="WP_188443242.1">
    <property type="nucleotide sequence ID" value="NZ_BMFD01000008.1"/>
</dbReference>
<comment type="caution">
    <text evidence="1">The sequence shown here is derived from an EMBL/GenBank/DDBJ whole genome shotgun (WGS) entry which is preliminary data.</text>
</comment>
<proteinExistence type="predicted"/>
<evidence type="ECO:0000313" key="1">
    <source>
        <dbReference type="EMBL" id="GGC44712.1"/>
    </source>
</evidence>
<evidence type="ECO:0008006" key="3">
    <source>
        <dbReference type="Google" id="ProtNLM"/>
    </source>
</evidence>
<reference evidence="2" key="1">
    <citation type="journal article" date="2019" name="Int. J. Syst. Evol. Microbiol.">
        <title>The Global Catalogue of Microorganisms (GCM) 10K type strain sequencing project: providing services to taxonomists for standard genome sequencing and annotation.</title>
        <authorList>
            <consortium name="The Broad Institute Genomics Platform"/>
            <consortium name="The Broad Institute Genome Sequencing Center for Infectious Disease"/>
            <person name="Wu L."/>
            <person name="Ma J."/>
        </authorList>
    </citation>
    <scope>NUCLEOTIDE SEQUENCE [LARGE SCALE GENOMIC DNA]</scope>
    <source>
        <strain evidence="2">CGMCC 1.12479</strain>
    </source>
</reference>
<evidence type="ECO:0000313" key="2">
    <source>
        <dbReference type="Proteomes" id="UP000635885"/>
    </source>
</evidence>
<name>A0ABQ1MUR6_9BACT</name>
<keyword evidence="2" id="KW-1185">Reference proteome</keyword>
<dbReference type="EMBL" id="BMFD01000008">
    <property type="protein sequence ID" value="GGC44712.1"/>
    <property type="molecule type" value="Genomic_DNA"/>
</dbReference>
<dbReference type="PROSITE" id="PS51257">
    <property type="entry name" value="PROKAR_LIPOPROTEIN"/>
    <property type="match status" value="1"/>
</dbReference>
<accession>A0ABQ1MUR6</accession>
<dbReference type="InterPro" id="IPR025316">
    <property type="entry name" value="DUF4221"/>
</dbReference>
<protein>
    <recommendedName>
        <fullName evidence="3">DUF4221 domain-containing protein</fullName>
    </recommendedName>
</protein>
<gene>
    <name evidence="1" type="ORF">GCM10010993_24000</name>
</gene>
<dbReference type="SUPFAM" id="SSF63825">
    <property type="entry name" value="YWTD domain"/>
    <property type="match status" value="1"/>
</dbReference>
<organism evidence="1 2">
    <name type="scientific">Belliella aquatica</name>
    <dbReference type="NCBI Taxonomy" id="1323734"/>
    <lineage>
        <taxon>Bacteria</taxon>
        <taxon>Pseudomonadati</taxon>
        <taxon>Bacteroidota</taxon>
        <taxon>Cytophagia</taxon>
        <taxon>Cytophagales</taxon>
        <taxon>Cyclobacteriaceae</taxon>
        <taxon>Belliella</taxon>
    </lineage>
</organism>
<sequence>MFKIHYLFFTLSLFLVFACKNETVEDLDILNYRSEVIALPIDYSIFPSTFAMQYFDSRLYWMNRDRRTIHQLDFKEKKFKLFLKYQEEGPDGLGSPLGFYLHNLDSIFFPTGFKLSLINQNAKVQNVYDFSGFDLLGPLTSQSRYTNQLVNLSNGILLSLNPGLVSKNLLNKDFLNRYYPFLVFNPRNEQIKILNFKFDPFLFNNGPNLIGSSFSGSGDELFVLTRYNNILHKYDVQKDIVSLHTLESNLVKNFSDSYFKSEPRNNSANENLRLMYKYASNIGLLHDPYRNLVYRMGWKGDDLERNLNIMKFSEFLPQFVVSVYDSETLKLLVEFDLPKNKYLAHHYFVSEDGLNLFLNHPDDPNSKEDEIRIEVFDFSKLK</sequence>
<dbReference type="Proteomes" id="UP000635885">
    <property type="component" value="Unassembled WGS sequence"/>
</dbReference>